<dbReference type="InterPro" id="IPR021641">
    <property type="entry name" value="DUF3245"/>
</dbReference>
<keyword evidence="1" id="KW-1133">Transmembrane helix</keyword>
<evidence type="ECO:0000256" key="1">
    <source>
        <dbReference type="SAM" id="Phobius"/>
    </source>
</evidence>
<dbReference type="Proteomes" id="UP001324115">
    <property type="component" value="Unassembled WGS sequence"/>
</dbReference>
<dbReference type="PANTHER" id="PTHR35741">
    <property type="entry name" value="FACTOR CWC22-LIKE PROTEIN, PUTATIVE (DUF3245)-RELATED"/>
    <property type="match status" value="1"/>
</dbReference>
<evidence type="ECO:0000313" key="2">
    <source>
        <dbReference type="EMBL" id="KAK4578243.1"/>
    </source>
</evidence>
<dbReference type="Pfam" id="PF11595">
    <property type="entry name" value="DUF3245"/>
    <property type="match status" value="1"/>
</dbReference>
<evidence type="ECO:0000313" key="3">
    <source>
        <dbReference type="Proteomes" id="UP001324115"/>
    </source>
</evidence>
<protein>
    <submittedName>
        <fullName evidence="2">Uncharacterized protein</fullName>
    </submittedName>
</protein>
<dbReference type="PANTHER" id="PTHR35741:SF1">
    <property type="entry name" value="FACTOR CWC22-LIKE PROTEIN, PUTATIVE (DUF3245)-RELATED"/>
    <property type="match status" value="1"/>
</dbReference>
<accession>A0AAN7ILT0</accession>
<comment type="caution">
    <text evidence="2">The sequence shown here is derived from an EMBL/GenBank/DDBJ whole genome shotgun (WGS) entry which is preliminary data.</text>
</comment>
<proteinExistence type="predicted"/>
<feature type="transmembrane region" description="Helical" evidence="1">
    <location>
        <begin position="147"/>
        <end position="168"/>
    </location>
</feature>
<name>A0AAN7ILT0_QUERU</name>
<keyword evidence="3" id="KW-1185">Reference proteome</keyword>
<sequence length="175" mass="19635">MGTKETPQKIGIPQIVKRDMGLKLAEQWVNNMTKAAENELLEVESEAQPYRLGLGAKVSRQAKFGPSNDPLEKKLRAKLNTGKRKAAIIAMEYTPSARDGGDNDDDEDLDSRTSAFDKKRARAPMTVCSQANKKHNYFSVSLESLRVLSLLLSVTYTFIFFWGMSHILEDLILLN</sequence>
<organism evidence="2 3">
    <name type="scientific">Quercus rubra</name>
    <name type="common">Northern red oak</name>
    <name type="synonym">Quercus borealis</name>
    <dbReference type="NCBI Taxonomy" id="3512"/>
    <lineage>
        <taxon>Eukaryota</taxon>
        <taxon>Viridiplantae</taxon>
        <taxon>Streptophyta</taxon>
        <taxon>Embryophyta</taxon>
        <taxon>Tracheophyta</taxon>
        <taxon>Spermatophyta</taxon>
        <taxon>Magnoliopsida</taxon>
        <taxon>eudicotyledons</taxon>
        <taxon>Gunneridae</taxon>
        <taxon>Pentapetalae</taxon>
        <taxon>rosids</taxon>
        <taxon>fabids</taxon>
        <taxon>Fagales</taxon>
        <taxon>Fagaceae</taxon>
        <taxon>Quercus</taxon>
    </lineage>
</organism>
<dbReference type="EMBL" id="JAXUIC010000008">
    <property type="protein sequence ID" value="KAK4578243.1"/>
    <property type="molecule type" value="Genomic_DNA"/>
</dbReference>
<keyword evidence="1" id="KW-0472">Membrane</keyword>
<gene>
    <name evidence="2" type="ORF">RGQ29_028396</name>
</gene>
<reference evidence="2 3" key="1">
    <citation type="journal article" date="2023" name="G3 (Bethesda)">
        <title>A haplotype-resolved chromosome-scale genome for Quercus rubra L. provides insights into the genetics of adaptive traits for red oak species.</title>
        <authorList>
            <person name="Kapoor B."/>
            <person name="Jenkins J."/>
            <person name="Schmutz J."/>
            <person name="Zhebentyayeva T."/>
            <person name="Kuelheim C."/>
            <person name="Coggeshall M."/>
            <person name="Heim C."/>
            <person name="Lasky J.R."/>
            <person name="Leites L."/>
            <person name="Islam-Faridi N."/>
            <person name="Romero-Severson J."/>
            <person name="DeLeo V.L."/>
            <person name="Lucas S.M."/>
            <person name="Lazic D."/>
            <person name="Gailing O."/>
            <person name="Carlson J."/>
            <person name="Staton M."/>
        </authorList>
    </citation>
    <scope>NUCLEOTIDE SEQUENCE [LARGE SCALE GENOMIC DNA]</scope>
    <source>
        <strain evidence="2">Pseudo-F2</strain>
    </source>
</reference>
<keyword evidence="1" id="KW-0812">Transmembrane</keyword>
<dbReference type="AlphaFoldDB" id="A0AAN7ILT0"/>